<dbReference type="Proteomes" id="UP000030645">
    <property type="component" value="Unassembled WGS sequence"/>
</dbReference>
<protein>
    <submittedName>
        <fullName evidence="2">Uncharacterized protein</fullName>
    </submittedName>
</protein>
<evidence type="ECO:0000313" key="3">
    <source>
        <dbReference type="Proteomes" id="UP000030645"/>
    </source>
</evidence>
<sequence>MAERLLFHLFILGSLSFSAIIISEASQCSINENLWAEIRGGGQDRRKLVGREEEDLASVEEEEIVRRRRKSWAEMGSEVFVVAVGQPEVLVAVGGSHLRRWALELFVLLGQKRPEELGQILGK</sequence>
<reference evidence="3" key="1">
    <citation type="submission" date="2013-01" db="EMBL/GenBank/DDBJ databases">
        <title>Draft Genome Sequence of a Mulberry Tree, Morus notabilis C.K. Schneid.</title>
        <authorList>
            <person name="He N."/>
            <person name="Zhao S."/>
        </authorList>
    </citation>
    <scope>NUCLEOTIDE SEQUENCE</scope>
</reference>
<feature type="signal peptide" evidence="1">
    <location>
        <begin position="1"/>
        <end position="25"/>
    </location>
</feature>
<feature type="chain" id="PRO_5004928393" evidence="1">
    <location>
        <begin position="26"/>
        <end position="123"/>
    </location>
</feature>
<gene>
    <name evidence="2" type="ORF">L484_002682</name>
</gene>
<dbReference type="AlphaFoldDB" id="W9RJA0"/>
<keyword evidence="3" id="KW-1185">Reference proteome</keyword>
<evidence type="ECO:0000313" key="2">
    <source>
        <dbReference type="EMBL" id="EXB94321.1"/>
    </source>
</evidence>
<keyword evidence="1" id="KW-0732">Signal</keyword>
<accession>W9RJA0</accession>
<proteinExistence type="predicted"/>
<evidence type="ECO:0000256" key="1">
    <source>
        <dbReference type="SAM" id="SignalP"/>
    </source>
</evidence>
<dbReference type="EMBL" id="KE345144">
    <property type="protein sequence ID" value="EXB94321.1"/>
    <property type="molecule type" value="Genomic_DNA"/>
</dbReference>
<name>W9RJA0_9ROSA</name>
<organism evidence="2 3">
    <name type="scientific">Morus notabilis</name>
    <dbReference type="NCBI Taxonomy" id="981085"/>
    <lineage>
        <taxon>Eukaryota</taxon>
        <taxon>Viridiplantae</taxon>
        <taxon>Streptophyta</taxon>
        <taxon>Embryophyta</taxon>
        <taxon>Tracheophyta</taxon>
        <taxon>Spermatophyta</taxon>
        <taxon>Magnoliopsida</taxon>
        <taxon>eudicotyledons</taxon>
        <taxon>Gunneridae</taxon>
        <taxon>Pentapetalae</taxon>
        <taxon>rosids</taxon>
        <taxon>fabids</taxon>
        <taxon>Rosales</taxon>
        <taxon>Moraceae</taxon>
        <taxon>Moreae</taxon>
        <taxon>Morus</taxon>
    </lineage>
</organism>